<evidence type="ECO:0000313" key="1">
    <source>
        <dbReference type="EMBL" id="KCW74280.1"/>
    </source>
</evidence>
<dbReference type="AlphaFoldDB" id="A0A059C8L2"/>
<accession>A0A059C8L2</accession>
<protein>
    <submittedName>
        <fullName evidence="1">Uncharacterized protein</fullName>
    </submittedName>
</protein>
<dbReference type="InParanoid" id="A0A059C8L2"/>
<gene>
    <name evidence="1" type="ORF">EUGRSUZ_E02932</name>
</gene>
<dbReference type="Gramene" id="KCW74280">
    <property type="protein sequence ID" value="KCW74280"/>
    <property type="gene ID" value="EUGRSUZ_E02932"/>
</dbReference>
<organism evidence="1">
    <name type="scientific">Eucalyptus grandis</name>
    <name type="common">Flooded gum</name>
    <dbReference type="NCBI Taxonomy" id="71139"/>
    <lineage>
        <taxon>Eukaryota</taxon>
        <taxon>Viridiplantae</taxon>
        <taxon>Streptophyta</taxon>
        <taxon>Embryophyta</taxon>
        <taxon>Tracheophyta</taxon>
        <taxon>Spermatophyta</taxon>
        <taxon>Magnoliopsida</taxon>
        <taxon>eudicotyledons</taxon>
        <taxon>Gunneridae</taxon>
        <taxon>Pentapetalae</taxon>
        <taxon>rosids</taxon>
        <taxon>malvids</taxon>
        <taxon>Myrtales</taxon>
        <taxon>Myrtaceae</taxon>
        <taxon>Myrtoideae</taxon>
        <taxon>Eucalypteae</taxon>
        <taxon>Eucalyptus</taxon>
    </lineage>
</organism>
<proteinExistence type="predicted"/>
<sequence>MLLAEISSRRVNPKSAKRVSGRVVQSTLNVVYSSIEESARCYSPKTLHDLHAKIIFFCFCKITKPITLLSILDKIQKKINPLRGLV</sequence>
<dbReference type="EMBL" id="KK198757">
    <property type="protein sequence ID" value="KCW74280.1"/>
    <property type="molecule type" value="Genomic_DNA"/>
</dbReference>
<reference evidence="1" key="1">
    <citation type="submission" date="2013-07" db="EMBL/GenBank/DDBJ databases">
        <title>The genome of Eucalyptus grandis.</title>
        <authorList>
            <person name="Schmutz J."/>
            <person name="Hayes R."/>
            <person name="Myburg A."/>
            <person name="Tuskan G."/>
            <person name="Grattapaglia D."/>
            <person name="Rokhsar D.S."/>
        </authorList>
    </citation>
    <scope>NUCLEOTIDE SEQUENCE</scope>
    <source>
        <tissue evidence="1">Leaf extractions</tissue>
    </source>
</reference>
<name>A0A059C8L2_EUCGR</name>